<dbReference type="Pfam" id="PF11999">
    <property type="entry name" value="Ice_binding"/>
    <property type="match status" value="1"/>
</dbReference>
<dbReference type="Proteomes" id="UP000239068">
    <property type="component" value="Unassembled WGS sequence"/>
</dbReference>
<keyword evidence="4" id="KW-1185">Reference proteome</keyword>
<dbReference type="RefSeq" id="WP_105021582.1">
    <property type="nucleotide sequence ID" value="NZ_MSCM01000002.1"/>
</dbReference>
<comment type="caution">
    <text evidence="3">The sequence shown here is derived from an EMBL/GenBank/DDBJ whole genome shotgun (WGS) entry which is preliminary data.</text>
</comment>
<evidence type="ECO:0000256" key="1">
    <source>
        <dbReference type="ARBA" id="ARBA00005445"/>
    </source>
</evidence>
<gene>
    <name evidence="3" type="ORF">BTO16_10125</name>
</gene>
<dbReference type="EMBL" id="MSCM01000002">
    <property type="protein sequence ID" value="PQJ76270.1"/>
    <property type="molecule type" value="Genomic_DNA"/>
</dbReference>
<name>A0A2S7WF79_9FLAO</name>
<evidence type="ECO:0000313" key="4">
    <source>
        <dbReference type="Proteomes" id="UP000239068"/>
    </source>
</evidence>
<protein>
    <recommendedName>
        <fullName evidence="5">DUF3494 domain-containing protein</fullName>
    </recommendedName>
</protein>
<dbReference type="InterPro" id="IPR021884">
    <property type="entry name" value="Ice-bd_prot"/>
</dbReference>
<dbReference type="OrthoDB" id="9798299at2"/>
<accession>A0A2S7WF79</accession>
<reference evidence="3 4" key="1">
    <citation type="submission" date="2016-12" db="EMBL/GenBank/DDBJ databases">
        <title>Trade-off between light-utilization and light-protection in marine flavobacteria.</title>
        <authorList>
            <person name="Kumagai Y."/>
            <person name="Yoshizawa S."/>
            <person name="Kogure K."/>
            <person name="Iwasaki W."/>
        </authorList>
    </citation>
    <scope>NUCLEOTIDE SEQUENCE [LARGE SCALE GENOMIC DNA]</scope>
    <source>
        <strain evidence="3 4">ATCC 43844</strain>
    </source>
</reference>
<organism evidence="3 4">
    <name type="scientific">Polaribacter glomeratus</name>
    <dbReference type="NCBI Taxonomy" id="102"/>
    <lineage>
        <taxon>Bacteria</taxon>
        <taxon>Pseudomonadati</taxon>
        <taxon>Bacteroidota</taxon>
        <taxon>Flavobacteriia</taxon>
        <taxon>Flavobacteriales</taxon>
        <taxon>Flavobacteriaceae</taxon>
    </lineage>
</organism>
<proteinExistence type="inferred from homology"/>
<evidence type="ECO:0000256" key="2">
    <source>
        <dbReference type="ARBA" id="ARBA00022729"/>
    </source>
</evidence>
<dbReference type="AlphaFoldDB" id="A0A2S7WF79"/>
<evidence type="ECO:0000313" key="3">
    <source>
        <dbReference type="EMBL" id="PQJ76270.1"/>
    </source>
</evidence>
<evidence type="ECO:0008006" key="5">
    <source>
        <dbReference type="Google" id="ProtNLM"/>
    </source>
</evidence>
<comment type="similarity">
    <text evidence="1">Belongs to the ice-binding protein family.</text>
</comment>
<sequence>MRIIIKCILLQIILFVTTNVYAQLGIGTTSPDASSILDASSTSKGLLMPRLTTAQRDLIESPATGLMIYNTTINDGQLNTGTPSSPIWIGIKTPLIYSVNEGDEISTSSTDNSLVTGMTIAPYPGTYIALFNAQMSGTITTVVTQTFGSNQAVIDMAQIYQSLRDMPNGVSHGLVFGNGETLLPGVYDVTGATSIAGTLTLDGEGDSNSVFIIRGTAAFSTAAGTTVNLINGASSNNIFWVCETTSSTGVNTTMKGTLVSASAAISLGVNTTIDGSMFTKGGAISMGTDCTLSAPSGSFPIDLGILSKFGMFSSNGAVSDAANCTTTGDVGTASGAITFVGIHNGKKFPAGTEAEDVFTNTTNTTTYSIYLNGVEVANSSRTIKLLSSIVTLQAKVTVLVVGNPVEIRWKVGAGESKLKNRVLSLIRSEY</sequence>
<keyword evidence="2" id="KW-0732">Signal</keyword>